<protein>
    <submittedName>
        <fullName evidence="1">Uncharacterized protein</fullName>
    </submittedName>
</protein>
<reference evidence="1 2" key="1">
    <citation type="submission" date="2024-06" db="EMBL/GenBank/DDBJ databases">
        <title>A chromosome level genome sequence of Diviner's sage (Salvia divinorum).</title>
        <authorList>
            <person name="Ford S.A."/>
            <person name="Ro D.-K."/>
            <person name="Ness R.W."/>
            <person name="Phillips M.A."/>
        </authorList>
    </citation>
    <scope>NUCLEOTIDE SEQUENCE [LARGE SCALE GENOMIC DNA]</scope>
    <source>
        <strain evidence="1">SAF-2024a</strain>
        <tissue evidence="1">Leaf</tissue>
    </source>
</reference>
<proteinExistence type="predicted"/>
<keyword evidence="2" id="KW-1185">Reference proteome</keyword>
<evidence type="ECO:0000313" key="2">
    <source>
        <dbReference type="Proteomes" id="UP001567538"/>
    </source>
</evidence>
<name>A0ABD1FL67_SALDI</name>
<dbReference type="AlphaFoldDB" id="A0ABD1FL67"/>
<organism evidence="1 2">
    <name type="scientific">Salvia divinorum</name>
    <name type="common">Maria pastora</name>
    <name type="synonym">Diviner's sage</name>
    <dbReference type="NCBI Taxonomy" id="28513"/>
    <lineage>
        <taxon>Eukaryota</taxon>
        <taxon>Viridiplantae</taxon>
        <taxon>Streptophyta</taxon>
        <taxon>Embryophyta</taxon>
        <taxon>Tracheophyta</taxon>
        <taxon>Spermatophyta</taxon>
        <taxon>Magnoliopsida</taxon>
        <taxon>eudicotyledons</taxon>
        <taxon>Gunneridae</taxon>
        <taxon>Pentapetalae</taxon>
        <taxon>asterids</taxon>
        <taxon>lamiids</taxon>
        <taxon>Lamiales</taxon>
        <taxon>Lamiaceae</taxon>
        <taxon>Nepetoideae</taxon>
        <taxon>Mentheae</taxon>
        <taxon>Salviinae</taxon>
        <taxon>Salvia</taxon>
        <taxon>Salvia subgen. Calosphace</taxon>
    </lineage>
</organism>
<dbReference type="Proteomes" id="UP001567538">
    <property type="component" value="Unassembled WGS sequence"/>
</dbReference>
<dbReference type="EMBL" id="JBEAFC010000014">
    <property type="protein sequence ID" value="KAL1532250.1"/>
    <property type="molecule type" value="Genomic_DNA"/>
</dbReference>
<accession>A0ABD1FL67</accession>
<sequence>MIALRLNFTRLNLNINVHGRRYCIDRCCWRRSIISWCGVGRNCGQFCVYLFTEIGTFPILSTVNDPIEAA</sequence>
<comment type="caution">
    <text evidence="1">The sequence shown here is derived from an EMBL/GenBank/DDBJ whole genome shotgun (WGS) entry which is preliminary data.</text>
</comment>
<evidence type="ECO:0000313" key="1">
    <source>
        <dbReference type="EMBL" id="KAL1532250.1"/>
    </source>
</evidence>
<gene>
    <name evidence="1" type="ORF">AAHA92_32279</name>
</gene>